<reference evidence="2" key="1">
    <citation type="submission" date="2021-08" db="EMBL/GenBank/DDBJ databases">
        <title>WGS assembly of Ceratopteris richardii.</title>
        <authorList>
            <person name="Marchant D.B."/>
            <person name="Chen G."/>
            <person name="Jenkins J."/>
            <person name="Shu S."/>
            <person name="Leebens-Mack J."/>
            <person name="Grimwood J."/>
            <person name="Schmutz J."/>
            <person name="Soltis P."/>
            <person name="Soltis D."/>
            <person name="Chen Z.-H."/>
        </authorList>
    </citation>
    <scope>NUCLEOTIDE SEQUENCE</scope>
    <source>
        <strain evidence="2">Whitten #5841</strain>
        <tissue evidence="2">Leaf</tissue>
    </source>
</reference>
<name>A0A8T2SPZ0_CERRI</name>
<protein>
    <submittedName>
        <fullName evidence="2">Uncharacterized protein</fullName>
    </submittedName>
</protein>
<evidence type="ECO:0000313" key="2">
    <source>
        <dbReference type="EMBL" id="KAH7365764.1"/>
    </source>
</evidence>
<dbReference type="OrthoDB" id="1723663at2759"/>
<evidence type="ECO:0000256" key="1">
    <source>
        <dbReference type="SAM" id="MobiDB-lite"/>
    </source>
</evidence>
<evidence type="ECO:0000313" key="3">
    <source>
        <dbReference type="Proteomes" id="UP000825935"/>
    </source>
</evidence>
<dbReference type="PANTHER" id="PTHR35103:SF1">
    <property type="entry name" value="OS06G0115700 PROTEIN"/>
    <property type="match status" value="1"/>
</dbReference>
<sequence length="304" mass="33083">MVVPLKLTQFYGHSVPRPRIYSDVKLNDHRVDPPVSVNDALLCWASEAHWSMGGLSLKRSRAQGRVEGSVRKLREFEEDEDDASPVKSAKRSPDGNAKPKVPPEVSRTAEKKRRADEELVAATPARKLRKMIIEDHDDDDTPAFVPATEERLSRKVLMNSNGASKLSPSQKKPLKSPSKVSSPEAVTIAPVSGSGRKPKLVVATRTPPSASKSGNSNLVANSTPAQSERLTRSAKKVGASPVESPGHTSRKSPHAKRKVVVPSDGESSDSDYGYDDFLKKVPVLRRSSRLVRPGESPLSVSDFD</sequence>
<dbReference type="EMBL" id="CM035423">
    <property type="protein sequence ID" value="KAH7365764.1"/>
    <property type="molecule type" value="Genomic_DNA"/>
</dbReference>
<feature type="region of interest" description="Disordered" evidence="1">
    <location>
        <begin position="73"/>
        <end position="122"/>
    </location>
</feature>
<feature type="compositionally biased region" description="Polar residues" evidence="1">
    <location>
        <begin position="206"/>
        <end position="228"/>
    </location>
</feature>
<dbReference type="Proteomes" id="UP000825935">
    <property type="component" value="Chromosome 18"/>
</dbReference>
<proteinExistence type="predicted"/>
<feature type="compositionally biased region" description="Low complexity" evidence="1">
    <location>
        <begin position="164"/>
        <end position="183"/>
    </location>
</feature>
<dbReference type="PANTHER" id="PTHR35103">
    <property type="entry name" value="OS06G0115700 PROTEIN"/>
    <property type="match status" value="1"/>
</dbReference>
<feature type="compositionally biased region" description="Basic and acidic residues" evidence="1">
    <location>
        <begin position="107"/>
        <end position="117"/>
    </location>
</feature>
<feature type="region of interest" description="Disordered" evidence="1">
    <location>
        <begin position="134"/>
        <end position="277"/>
    </location>
</feature>
<accession>A0A8T2SPZ0</accession>
<organism evidence="2 3">
    <name type="scientific">Ceratopteris richardii</name>
    <name type="common">Triangle waterfern</name>
    <dbReference type="NCBI Taxonomy" id="49495"/>
    <lineage>
        <taxon>Eukaryota</taxon>
        <taxon>Viridiplantae</taxon>
        <taxon>Streptophyta</taxon>
        <taxon>Embryophyta</taxon>
        <taxon>Tracheophyta</taxon>
        <taxon>Polypodiopsida</taxon>
        <taxon>Polypodiidae</taxon>
        <taxon>Polypodiales</taxon>
        <taxon>Pteridineae</taxon>
        <taxon>Pteridaceae</taxon>
        <taxon>Parkerioideae</taxon>
        <taxon>Ceratopteris</taxon>
    </lineage>
</organism>
<comment type="caution">
    <text evidence="2">The sequence shown here is derived from an EMBL/GenBank/DDBJ whole genome shotgun (WGS) entry which is preliminary data.</text>
</comment>
<keyword evidence="3" id="KW-1185">Reference proteome</keyword>
<feature type="compositionally biased region" description="Basic residues" evidence="1">
    <location>
        <begin position="248"/>
        <end position="259"/>
    </location>
</feature>
<gene>
    <name evidence="2" type="ORF">KP509_18G044500</name>
</gene>
<dbReference type="AlphaFoldDB" id="A0A8T2SPZ0"/>